<comment type="caution">
    <text evidence="2">The sequence shown here is derived from an EMBL/GenBank/DDBJ whole genome shotgun (WGS) entry which is preliminary data.</text>
</comment>
<dbReference type="Pfam" id="PF13450">
    <property type="entry name" value="NAD_binding_8"/>
    <property type="match status" value="1"/>
</dbReference>
<evidence type="ECO:0000313" key="2">
    <source>
        <dbReference type="EMBL" id="CAB9514645.1"/>
    </source>
</evidence>
<sequence>MTTEILDVIVIGAGAAGLTAAYDIHHDTSFTYKILEASDVIGGRLQKLEGFADFPIDIGGEWIHVPPSILDEIYNDPNENPTDTIETVQYIQTYEEWEDEEWNTYDLWNTDYKFKNYTWFDFFNDWMAPGLDVELNCTVDAIDWSSTPVQLSCENGKQWAAKHVIVTSSVKVLQDHDLGFSPSLPQDTQEAIDEHYMLPGLKVFMKFQRRFYKEAFTFVEDHEDNEIPESDKYYYAATFGQDSNDNVLGMFAAGEPAEFFIGMTDNQIIGNLLEQLDDAYDGAASNNFIEGFVQDWTNSTFVKGVYTYLNDDWDSLGSIPTMRQPLKDRVFLAGEAVPADNYEWGFAHEAALSGRFAAERVVELLDD</sequence>
<dbReference type="SUPFAM" id="SSF54373">
    <property type="entry name" value="FAD-linked reductases, C-terminal domain"/>
    <property type="match status" value="1"/>
</dbReference>
<feature type="domain" description="Amine oxidase" evidence="1">
    <location>
        <begin position="129"/>
        <end position="361"/>
    </location>
</feature>
<dbReference type="Pfam" id="PF01593">
    <property type="entry name" value="Amino_oxidase"/>
    <property type="match status" value="1"/>
</dbReference>
<evidence type="ECO:0000259" key="1">
    <source>
        <dbReference type="Pfam" id="PF01593"/>
    </source>
</evidence>
<evidence type="ECO:0000313" key="3">
    <source>
        <dbReference type="Proteomes" id="UP001153069"/>
    </source>
</evidence>
<dbReference type="EMBL" id="CAICTM010000665">
    <property type="protein sequence ID" value="CAB9514645.1"/>
    <property type="molecule type" value="Genomic_DNA"/>
</dbReference>
<dbReference type="AlphaFoldDB" id="A0A9N8HJJ3"/>
<dbReference type="OrthoDB" id="47919at2759"/>
<dbReference type="PANTHER" id="PTHR10742:SF410">
    <property type="entry name" value="LYSINE-SPECIFIC HISTONE DEMETHYLASE 2"/>
    <property type="match status" value="1"/>
</dbReference>
<dbReference type="InterPro" id="IPR036188">
    <property type="entry name" value="FAD/NAD-bd_sf"/>
</dbReference>
<protein>
    <submittedName>
        <fullName evidence="2">Peroxisomal N(1)-acetyl-spermine/spermidine oxidase</fullName>
    </submittedName>
</protein>
<dbReference type="Proteomes" id="UP001153069">
    <property type="component" value="Unassembled WGS sequence"/>
</dbReference>
<accession>A0A9N8HJJ3</accession>
<dbReference type="GO" id="GO:0016491">
    <property type="term" value="F:oxidoreductase activity"/>
    <property type="evidence" value="ECO:0007669"/>
    <property type="project" value="InterPro"/>
</dbReference>
<dbReference type="InterPro" id="IPR050281">
    <property type="entry name" value="Flavin_monoamine_oxidase"/>
</dbReference>
<dbReference type="SUPFAM" id="SSF51905">
    <property type="entry name" value="FAD/NAD(P)-binding domain"/>
    <property type="match status" value="1"/>
</dbReference>
<dbReference type="InterPro" id="IPR002937">
    <property type="entry name" value="Amino_oxidase"/>
</dbReference>
<proteinExistence type="predicted"/>
<name>A0A9N8HJJ3_9STRA</name>
<gene>
    <name evidence="2" type="ORF">SEMRO_666_G183980.1</name>
</gene>
<reference evidence="2" key="1">
    <citation type="submission" date="2020-06" db="EMBL/GenBank/DDBJ databases">
        <authorList>
            <consortium name="Plant Systems Biology data submission"/>
        </authorList>
    </citation>
    <scope>NUCLEOTIDE SEQUENCE</scope>
    <source>
        <strain evidence="2">D6</strain>
    </source>
</reference>
<dbReference type="Gene3D" id="3.50.50.60">
    <property type="entry name" value="FAD/NAD(P)-binding domain"/>
    <property type="match status" value="2"/>
</dbReference>
<organism evidence="2 3">
    <name type="scientific">Seminavis robusta</name>
    <dbReference type="NCBI Taxonomy" id="568900"/>
    <lineage>
        <taxon>Eukaryota</taxon>
        <taxon>Sar</taxon>
        <taxon>Stramenopiles</taxon>
        <taxon>Ochrophyta</taxon>
        <taxon>Bacillariophyta</taxon>
        <taxon>Bacillariophyceae</taxon>
        <taxon>Bacillariophycidae</taxon>
        <taxon>Naviculales</taxon>
        <taxon>Naviculaceae</taxon>
        <taxon>Seminavis</taxon>
    </lineage>
</organism>
<dbReference type="PANTHER" id="PTHR10742">
    <property type="entry name" value="FLAVIN MONOAMINE OXIDASE"/>
    <property type="match status" value="1"/>
</dbReference>
<keyword evidence="3" id="KW-1185">Reference proteome</keyword>